<sequence length="255" mass="28945">MDMSVLLYSYFTACQDLNASGGDVLRIFDIIEAVNKAVRQSLERDESSELGVILTLTQIALEHMHMSVGYTYAGWFETTFVGSRNSILDKRTSAILIKILQQMILYELPSILQIQAKALSNCSTIPNAQVYVSAVRKRLLELGLNQNLKSYPTSIMVPLQAESINETLNIPDGVEQVLQQFVQKNNNVPKSILQASVFHRQWFQSTFLPQLFAWQGGHMEARNNLVMALKKLNKIPDSLYKPFMQQQQKTTKRSK</sequence>
<dbReference type="EMBL" id="JAAECE010000008">
    <property type="protein sequence ID" value="KAF1798128.1"/>
    <property type="molecule type" value="Genomic_DNA"/>
</dbReference>
<dbReference type="Proteomes" id="UP000469890">
    <property type="component" value="Unassembled WGS sequence"/>
</dbReference>
<protein>
    <recommendedName>
        <fullName evidence="5">Fanconi anaemia group A protein N-terminal domain-containing protein</fullName>
    </recommendedName>
</protein>
<evidence type="ECO:0000313" key="3">
    <source>
        <dbReference type="EMBL" id="KAF1798128.1"/>
    </source>
</evidence>
<evidence type="ECO:0008006" key="5">
    <source>
        <dbReference type="Google" id="ProtNLM"/>
    </source>
</evidence>
<reference evidence="3 4" key="1">
    <citation type="submission" date="2019-09" db="EMBL/GenBank/DDBJ databases">
        <authorList>
            <consortium name="DOE Joint Genome Institute"/>
            <person name="Mondo S.J."/>
            <person name="Navarro-Mendoza M.I."/>
            <person name="Perez-Arques C."/>
            <person name="Panchal S."/>
            <person name="Nicolas F.E."/>
            <person name="Ganguly P."/>
            <person name="Pangilinan J."/>
            <person name="Grigoriev I."/>
            <person name="Heitman J."/>
            <person name="Sanya K."/>
            <person name="Garre V."/>
        </authorList>
    </citation>
    <scope>NUCLEOTIDE SEQUENCE [LARGE SCALE GENOMIC DNA]</scope>
    <source>
        <strain evidence="3 4">MU402</strain>
    </source>
</reference>
<dbReference type="InterPro" id="IPR003516">
    <property type="entry name" value="FANCA"/>
</dbReference>
<gene>
    <name evidence="3" type="ORF">FB192DRAFT_1168442</name>
</gene>
<proteinExistence type="predicted"/>
<comment type="caution">
    <text evidence="3">The sequence shown here is derived from an EMBL/GenBank/DDBJ whole genome shotgun (WGS) entry which is preliminary data.</text>
</comment>
<feature type="domain" description="Fanconi anaemia group A protein helical" evidence="2">
    <location>
        <begin position="173"/>
        <end position="245"/>
    </location>
</feature>
<feature type="domain" description="Fanconi anaemia group A protein N-terminal" evidence="1">
    <location>
        <begin position="48"/>
        <end position="117"/>
    </location>
</feature>
<evidence type="ECO:0000259" key="1">
    <source>
        <dbReference type="Pfam" id="PF15865"/>
    </source>
</evidence>
<dbReference type="GO" id="GO:0043240">
    <property type="term" value="C:Fanconi anaemia nuclear complex"/>
    <property type="evidence" value="ECO:0007669"/>
    <property type="project" value="InterPro"/>
</dbReference>
<organism evidence="3 4">
    <name type="scientific">Mucor circinelloides f. lusitanicus</name>
    <name type="common">Mucor racemosus var. lusitanicus</name>
    <dbReference type="NCBI Taxonomy" id="29924"/>
    <lineage>
        <taxon>Eukaryota</taxon>
        <taxon>Fungi</taxon>
        <taxon>Fungi incertae sedis</taxon>
        <taxon>Mucoromycota</taxon>
        <taxon>Mucoromycotina</taxon>
        <taxon>Mucoromycetes</taxon>
        <taxon>Mucorales</taxon>
        <taxon>Mucorineae</taxon>
        <taxon>Mucoraceae</taxon>
        <taxon>Mucor</taxon>
    </lineage>
</organism>
<dbReference type="Pfam" id="PF24781">
    <property type="entry name" value="FANCA_helical"/>
    <property type="match status" value="1"/>
</dbReference>
<dbReference type="GO" id="GO:0036297">
    <property type="term" value="P:interstrand cross-link repair"/>
    <property type="evidence" value="ECO:0007669"/>
    <property type="project" value="InterPro"/>
</dbReference>
<accession>A0A8H4B9G1</accession>
<name>A0A8H4B9G1_MUCCL</name>
<dbReference type="PANTHER" id="PTHR12047">
    <property type="entry name" value="FANCONI ANEMIA GROUP A PROTEIN"/>
    <property type="match status" value="1"/>
</dbReference>
<dbReference type="InterPro" id="IPR055386">
    <property type="entry name" value="FANCA_helical"/>
</dbReference>
<evidence type="ECO:0000313" key="4">
    <source>
        <dbReference type="Proteomes" id="UP000469890"/>
    </source>
</evidence>
<dbReference type="PANTHER" id="PTHR12047:SF2">
    <property type="entry name" value="FANCONI ANEMIA GROUP A PROTEIN"/>
    <property type="match status" value="1"/>
</dbReference>
<dbReference type="Pfam" id="PF15865">
    <property type="entry name" value="Fanconi_A_N"/>
    <property type="match status" value="1"/>
</dbReference>
<dbReference type="AlphaFoldDB" id="A0A8H4B9G1"/>
<dbReference type="InterPro" id="IPR031729">
    <property type="entry name" value="Fanconi_A_N"/>
</dbReference>
<evidence type="ECO:0000259" key="2">
    <source>
        <dbReference type="Pfam" id="PF24781"/>
    </source>
</evidence>